<dbReference type="EMBL" id="BQNB010013413">
    <property type="protein sequence ID" value="GJT15650.1"/>
    <property type="molecule type" value="Genomic_DNA"/>
</dbReference>
<evidence type="ECO:0000313" key="1">
    <source>
        <dbReference type="EMBL" id="GJT15650.1"/>
    </source>
</evidence>
<proteinExistence type="predicted"/>
<accession>A0ABQ5BLE6</accession>
<keyword evidence="2" id="KW-1185">Reference proteome</keyword>
<sequence length="181" mass="20168">MQVLEHKVSHCLAESHKSANYLSASVCFSPIDNPIIHCQQTHLILLLLPSCLDVDTMIPPLLLSITCPLCCTFPRQSVTSVVTLKPFSLLFVKATGVFSNPIELSFLFLIELLHSYTIKLSPFMSPSLQCLHHQFVPDLHEVSPSPLIVCRRGIDTSIRHNQHELSFSGILVEEVEGVQVL</sequence>
<comment type="caution">
    <text evidence="1">The sequence shown here is derived from an EMBL/GenBank/DDBJ whole genome shotgun (WGS) entry which is preliminary data.</text>
</comment>
<organism evidence="1 2">
    <name type="scientific">Tanacetum coccineum</name>
    <dbReference type="NCBI Taxonomy" id="301880"/>
    <lineage>
        <taxon>Eukaryota</taxon>
        <taxon>Viridiplantae</taxon>
        <taxon>Streptophyta</taxon>
        <taxon>Embryophyta</taxon>
        <taxon>Tracheophyta</taxon>
        <taxon>Spermatophyta</taxon>
        <taxon>Magnoliopsida</taxon>
        <taxon>eudicotyledons</taxon>
        <taxon>Gunneridae</taxon>
        <taxon>Pentapetalae</taxon>
        <taxon>asterids</taxon>
        <taxon>campanulids</taxon>
        <taxon>Asterales</taxon>
        <taxon>Asteraceae</taxon>
        <taxon>Asteroideae</taxon>
        <taxon>Anthemideae</taxon>
        <taxon>Anthemidinae</taxon>
        <taxon>Tanacetum</taxon>
    </lineage>
</organism>
<gene>
    <name evidence="1" type="ORF">Tco_0874356</name>
</gene>
<name>A0ABQ5BLE6_9ASTR</name>
<dbReference type="Proteomes" id="UP001151760">
    <property type="component" value="Unassembled WGS sequence"/>
</dbReference>
<protein>
    <submittedName>
        <fullName evidence="1">Uncharacterized protein</fullName>
    </submittedName>
</protein>
<reference evidence="1" key="2">
    <citation type="submission" date="2022-01" db="EMBL/GenBank/DDBJ databases">
        <authorList>
            <person name="Yamashiro T."/>
            <person name="Shiraishi A."/>
            <person name="Satake H."/>
            <person name="Nakayama K."/>
        </authorList>
    </citation>
    <scope>NUCLEOTIDE SEQUENCE</scope>
</reference>
<evidence type="ECO:0000313" key="2">
    <source>
        <dbReference type="Proteomes" id="UP001151760"/>
    </source>
</evidence>
<reference evidence="1" key="1">
    <citation type="journal article" date="2022" name="Int. J. Mol. Sci.">
        <title>Draft Genome of Tanacetum Coccineum: Genomic Comparison of Closely Related Tanacetum-Family Plants.</title>
        <authorList>
            <person name="Yamashiro T."/>
            <person name="Shiraishi A."/>
            <person name="Nakayama K."/>
            <person name="Satake H."/>
        </authorList>
    </citation>
    <scope>NUCLEOTIDE SEQUENCE</scope>
</reference>